<organism evidence="2 3">
    <name type="scientific">Thanatephorus cucumeris (strain AG1-IA)</name>
    <name type="common">Rice sheath blight fungus</name>
    <name type="synonym">Rhizoctonia solani</name>
    <dbReference type="NCBI Taxonomy" id="983506"/>
    <lineage>
        <taxon>Eukaryota</taxon>
        <taxon>Fungi</taxon>
        <taxon>Dikarya</taxon>
        <taxon>Basidiomycota</taxon>
        <taxon>Agaricomycotina</taxon>
        <taxon>Agaricomycetes</taxon>
        <taxon>Cantharellales</taxon>
        <taxon>Ceratobasidiaceae</taxon>
        <taxon>Rhizoctonia</taxon>
        <taxon>Rhizoctonia solani AG-1</taxon>
    </lineage>
</organism>
<reference evidence="2 3" key="1">
    <citation type="journal article" date="2013" name="Nat. Commun.">
        <title>The evolution and pathogenic mechanisms of the rice sheath blight pathogen.</title>
        <authorList>
            <person name="Zheng A."/>
            <person name="Lin R."/>
            <person name="Xu L."/>
            <person name="Qin P."/>
            <person name="Tang C."/>
            <person name="Ai P."/>
            <person name="Zhang D."/>
            <person name="Liu Y."/>
            <person name="Sun Z."/>
            <person name="Feng H."/>
            <person name="Wang Y."/>
            <person name="Chen Y."/>
            <person name="Liang X."/>
            <person name="Fu R."/>
            <person name="Li Q."/>
            <person name="Zhang J."/>
            <person name="Yu X."/>
            <person name="Xie Z."/>
            <person name="Ding L."/>
            <person name="Guan P."/>
            <person name="Tang J."/>
            <person name="Liang Y."/>
            <person name="Wang S."/>
            <person name="Deng Q."/>
            <person name="Li S."/>
            <person name="Zhu J."/>
            <person name="Wang L."/>
            <person name="Liu H."/>
            <person name="Li P."/>
        </authorList>
    </citation>
    <scope>NUCLEOTIDE SEQUENCE [LARGE SCALE GENOMIC DNA]</scope>
    <source>
        <strain evidence="3">AG-1 IA</strain>
    </source>
</reference>
<feature type="region of interest" description="Disordered" evidence="1">
    <location>
        <begin position="457"/>
        <end position="478"/>
    </location>
</feature>
<feature type="region of interest" description="Disordered" evidence="1">
    <location>
        <begin position="133"/>
        <end position="262"/>
    </location>
</feature>
<feature type="compositionally biased region" description="Polar residues" evidence="1">
    <location>
        <begin position="208"/>
        <end position="222"/>
    </location>
</feature>
<feature type="compositionally biased region" description="Low complexity" evidence="1">
    <location>
        <begin position="139"/>
        <end position="150"/>
    </location>
</feature>
<dbReference type="Proteomes" id="UP000011668">
    <property type="component" value="Unassembled WGS sequence"/>
</dbReference>
<dbReference type="EMBL" id="AFRT01000905">
    <property type="protein sequence ID" value="ELU42192.1"/>
    <property type="molecule type" value="Genomic_DNA"/>
</dbReference>
<comment type="caution">
    <text evidence="2">The sequence shown here is derived from an EMBL/GenBank/DDBJ whole genome shotgun (WGS) entry which is preliminary data.</text>
</comment>
<dbReference type="OrthoDB" id="3257833at2759"/>
<feature type="compositionally biased region" description="Acidic residues" evidence="1">
    <location>
        <begin position="420"/>
        <end position="429"/>
    </location>
</feature>
<evidence type="ECO:0000313" key="3">
    <source>
        <dbReference type="Proteomes" id="UP000011668"/>
    </source>
</evidence>
<evidence type="ECO:0000313" key="2">
    <source>
        <dbReference type="EMBL" id="ELU42192.1"/>
    </source>
</evidence>
<gene>
    <name evidence="2" type="ORF">AG1IA_03779</name>
</gene>
<name>L8WZE4_THACA</name>
<keyword evidence="3" id="KW-1185">Reference proteome</keyword>
<accession>L8WZE4</accession>
<dbReference type="HOGENOM" id="CLU_403949_0_0_1"/>
<evidence type="ECO:0000256" key="1">
    <source>
        <dbReference type="SAM" id="MobiDB-lite"/>
    </source>
</evidence>
<feature type="compositionally biased region" description="Polar residues" evidence="1">
    <location>
        <begin position="230"/>
        <end position="260"/>
    </location>
</feature>
<feature type="compositionally biased region" description="Low complexity" evidence="1">
    <location>
        <begin position="159"/>
        <end position="168"/>
    </location>
</feature>
<protein>
    <submittedName>
        <fullName evidence="2">Uncharacterized protein</fullName>
    </submittedName>
</protein>
<proteinExistence type="predicted"/>
<dbReference type="AlphaFoldDB" id="L8WZE4"/>
<feature type="region of interest" description="Disordered" evidence="1">
    <location>
        <begin position="416"/>
        <end position="436"/>
    </location>
</feature>
<feature type="region of interest" description="Disordered" evidence="1">
    <location>
        <begin position="58"/>
        <end position="79"/>
    </location>
</feature>
<sequence length="699" mass="75681">MYACDSPWLINTAHARKGGAFNFSALATSGSHLSTIAHYPTSLCLHQLGSENGPLIDFTGGGSESGSAGRSSVSQELGSLESRELVESLGSPIYSDASISSRASPVPRSTSNQLDLISLSRFEDPISFGDPESYHAWGSRSPPTTVRRTPPSSPPDQNPTPEQSQSQSNSLNVSDEEPPCPSTPMPTQSSSAPYIPPAFRSVVPPGSYAQTSTAPSLLSSTRPDFPYARQPSSSYIRQTNRSPPATPQSSYPWNQPSMDTLSRPDRFSRTTAHTAISDILFNFDLDPSGAAELIQDACETARRVGVSTEDLLSRTVFLGTSDLGMTPLCLEASRVDVGAGLELVLWLMENTKPWDVDGEVRKGCLMRCNGMGEQVVWNILRSFVPDVDGEGEGSAAYDVDVEGLAFVRVGASGVVASPVESEDDDDESDQGSLYDDVSIIDPDESMYLDQADIETLKSSSDERDQQLEAENQTQEVEELPSRIHRARIVLPSFKESLTGPSWSYTSPSRGNRFGMAPTGSVGDKLLIAEWMFEGRIWALSIGEDTLLLTLRQTSSVVSSDPLRVQAIVRILPLDMHWNETKPIDQIGSDRLLPTEIPSDTLLSSPLYEWESEEKELVPGPVGVGSSSSIWKTKIRASDFSILELAGEQSGIKVEVMVRTREKSSREVVMEASTSVGVGGFNSVALSIADDASDWQFVDD</sequence>
<feature type="compositionally biased region" description="Low complexity" evidence="1">
    <location>
        <begin position="65"/>
        <end position="74"/>
    </location>
</feature>